<dbReference type="PROSITE" id="PS50949">
    <property type="entry name" value="HTH_GNTR"/>
    <property type="match status" value="1"/>
</dbReference>
<dbReference type="SMART" id="SM00866">
    <property type="entry name" value="UTRA"/>
    <property type="match status" value="1"/>
</dbReference>
<gene>
    <name evidence="5" type="ORF">SAMN05660964_03352</name>
</gene>
<evidence type="ECO:0000313" key="5">
    <source>
        <dbReference type="EMBL" id="SEB06356.1"/>
    </source>
</evidence>
<reference evidence="5 6" key="1">
    <citation type="submission" date="2016-10" db="EMBL/GenBank/DDBJ databases">
        <authorList>
            <person name="de Groot N.N."/>
        </authorList>
    </citation>
    <scope>NUCLEOTIDE SEQUENCE [LARGE SCALE GENOMIC DNA]</scope>
    <source>
        <strain evidence="5 6">DSM 21228</strain>
    </source>
</reference>
<sequence length="242" mass="26931">MTVSPITRQQGQALYAQISEMLEADIARNYEAGDYLPAEQALAERFGVNRHTLRRAVDELVDKGLVERQHGKGVCVVEAELDYAIHQSTRFTETFASSGKATASHLLHKQQAHAAGGVARRLQVAEGTAIIVLETLRLVDTRPFCIISHFLPHTGLESLWNDYTGGSLHDFLAQCCGIQLQRTESLVTAMLPQGLDAHHLKMPRNQPVLRVKSLNKDVNTGRIIEYALTRFRADRVQLSLQP</sequence>
<keyword evidence="2" id="KW-0238">DNA-binding</keyword>
<protein>
    <submittedName>
        <fullName evidence="5">Transcriptional regulator, GntR family</fullName>
    </submittedName>
</protein>
<dbReference type="InterPro" id="IPR036388">
    <property type="entry name" value="WH-like_DNA-bd_sf"/>
</dbReference>
<dbReference type="SMART" id="SM00345">
    <property type="entry name" value="HTH_GNTR"/>
    <property type="match status" value="1"/>
</dbReference>
<dbReference type="Gene3D" id="1.10.10.10">
    <property type="entry name" value="Winged helix-like DNA-binding domain superfamily/Winged helix DNA-binding domain"/>
    <property type="match status" value="1"/>
</dbReference>
<dbReference type="InterPro" id="IPR011663">
    <property type="entry name" value="UTRA"/>
</dbReference>
<accession>A0A1H4G9Q5</accession>
<dbReference type="CDD" id="cd07377">
    <property type="entry name" value="WHTH_GntR"/>
    <property type="match status" value="1"/>
</dbReference>
<evidence type="ECO:0000256" key="2">
    <source>
        <dbReference type="ARBA" id="ARBA00023125"/>
    </source>
</evidence>
<dbReference type="STRING" id="525918.SAMN05660964_03352"/>
<dbReference type="InterPro" id="IPR012702">
    <property type="entry name" value="CP_lyase_PhnF"/>
</dbReference>
<evidence type="ECO:0000259" key="4">
    <source>
        <dbReference type="PROSITE" id="PS50949"/>
    </source>
</evidence>
<organism evidence="5 6">
    <name type="scientific">Thiothrix caldifontis</name>
    <dbReference type="NCBI Taxonomy" id="525918"/>
    <lineage>
        <taxon>Bacteria</taxon>
        <taxon>Pseudomonadati</taxon>
        <taxon>Pseudomonadota</taxon>
        <taxon>Gammaproteobacteria</taxon>
        <taxon>Thiotrichales</taxon>
        <taxon>Thiotrichaceae</taxon>
        <taxon>Thiothrix</taxon>
    </lineage>
</organism>
<proteinExistence type="predicted"/>
<evidence type="ECO:0000313" key="6">
    <source>
        <dbReference type="Proteomes" id="UP000199397"/>
    </source>
</evidence>
<keyword evidence="1" id="KW-0805">Transcription regulation</keyword>
<name>A0A1H4G9Q5_9GAMM</name>
<dbReference type="PANTHER" id="PTHR44846:SF16">
    <property type="entry name" value="TRANSCRIPTIONAL REGULATOR PHNF-RELATED"/>
    <property type="match status" value="1"/>
</dbReference>
<dbReference type="InterPro" id="IPR050679">
    <property type="entry name" value="Bact_HTH_transcr_reg"/>
</dbReference>
<dbReference type="AlphaFoldDB" id="A0A1H4G9Q5"/>
<dbReference type="PRINTS" id="PR00035">
    <property type="entry name" value="HTHGNTR"/>
</dbReference>
<dbReference type="Gene3D" id="3.40.1410.10">
    <property type="entry name" value="Chorismate lyase-like"/>
    <property type="match status" value="1"/>
</dbReference>
<keyword evidence="6" id="KW-1185">Reference proteome</keyword>
<dbReference type="Pfam" id="PF00392">
    <property type="entry name" value="GntR"/>
    <property type="match status" value="1"/>
</dbReference>
<keyword evidence="3" id="KW-0804">Transcription</keyword>
<dbReference type="Pfam" id="PF07702">
    <property type="entry name" value="UTRA"/>
    <property type="match status" value="1"/>
</dbReference>
<dbReference type="EMBL" id="FNQP01000030">
    <property type="protein sequence ID" value="SEB06356.1"/>
    <property type="molecule type" value="Genomic_DNA"/>
</dbReference>
<evidence type="ECO:0000256" key="3">
    <source>
        <dbReference type="ARBA" id="ARBA00023163"/>
    </source>
</evidence>
<dbReference type="PANTHER" id="PTHR44846">
    <property type="entry name" value="MANNOSYL-D-GLYCERATE TRANSPORT/METABOLISM SYSTEM REPRESSOR MNGR-RELATED"/>
    <property type="match status" value="1"/>
</dbReference>
<dbReference type="GO" id="GO:0003677">
    <property type="term" value="F:DNA binding"/>
    <property type="evidence" value="ECO:0007669"/>
    <property type="project" value="UniProtKB-KW"/>
</dbReference>
<dbReference type="InterPro" id="IPR028978">
    <property type="entry name" value="Chorismate_lyase_/UTRA_dom_sf"/>
</dbReference>
<feature type="domain" description="HTH gntR-type" evidence="4">
    <location>
        <begin position="12"/>
        <end position="79"/>
    </location>
</feature>
<dbReference type="SUPFAM" id="SSF46785">
    <property type="entry name" value="Winged helix' DNA-binding domain"/>
    <property type="match status" value="1"/>
</dbReference>
<dbReference type="SUPFAM" id="SSF64288">
    <property type="entry name" value="Chorismate lyase-like"/>
    <property type="match status" value="1"/>
</dbReference>
<dbReference type="RefSeq" id="WP_093070480.1">
    <property type="nucleotide sequence ID" value="NZ_FNQP01000030.1"/>
</dbReference>
<dbReference type="OrthoDB" id="6626198at2"/>
<dbReference type="Proteomes" id="UP000199397">
    <property type="component" value="Unassembled WGS sequence"/>
</dbReference>
<dbReference type="GO" id="GO:0003700">
    <property type="term" value="F:DNA-binding transcription factor activity"/>
    <property type="evidence" value="ECO:0007669"/>
    <property type="project" value="InterPro"/>
</dbReference>
<dbReference type="InterPro" id="IPR000524">
    <property type="entry name" value="Tscrpt_reg_HTH_GntR"/>
</dbReference>
<dbReference type="InterPro" id="IPR036390">
    <property type="entry name" value="WH_DNA-bd_sf"/>
</dbReference>
<dbReference type="NCBIfam" id="TIGR02325">
    <property type="entry name" value="C_P_lyase_phnF"/>
    <property type="match status" value="1"/>
</dbReference>
<evidence type="ECO:0000256" key="1">
    <source>
        <dbReference type="ARBA" id="ARBA00023015"/>
    </source>
</evidence>